<accession>A0A6V7TR39</accession>
<dbReference type="AlphaFoldDB" id="A0A6V7TR39"/>
<reference evidence="1 2" key="1">
    <citation type="submission" date="2020-08" db="EMBL/GenBank/DDBJ databases">
        <authorList>
            <person name="Koutsovoulos G."/>
            <person name="Danchin GJ E."/>
        </authorList>
    </citation>
    <scope>NUCLEOTIDE SEQUENCE [LARGE SCALE GENOMIC DNA]</scope>
</reference>
<protein>
    <submittedName>
        <fullName evidence="1">Uncharacterized protein</fullName>
    </submittedName>
</protein>
<proteinExistence type="predicted"/>
<evidence type="ECO:0000313" key="2">
    <source>
        <dbReference type="Proteomes" id="UP000580250"/>
    </source>
</evidence>
<gene>
    <name evidence="1" type="ORF">MENT_LOCUS3298</name>
</gene>
<organism evidence="1 2">
    <name type="scientific">Meloidogyne enterolobii</name>
    <name type="common">Root-knot nematode worm</name>
    <name type="synonym">Meloidogyne mayaguensis</name>
    <dbReference type="NCBI Taxonomy" id="390850"/>
    <lineage>
        <taxon>Eukaryota</taxon>
        <taxon>Metazoa</taxon>
        <taxon>Ecdysozoa</taxon>
        <taxon>Nematoda</taxon>
        <taxon>Chromadorea</taxon>
        <taxon>Rhabditida</taxon>
        <taxon>Tylenchina</taxon>
        <taxon>Tylenchomorpha</taxon>
        <taxon>Tylenchoidea</taxon>
        <taxon>Meloidogynidae</taxon>
        <taxon>Meloidogyninae</taxon>
        <taxon>Meloidogyne</taxon>
    </lineage>
</organism>
<dbReference type="EMBL" id="CAJEWN010000010">
    <property type="protein sequence ID" value="CAD2131369.1"/>
    <property type="molecule type" value="Genomic_DNA"/>
</dbReference>
<dbReference type="Proteomes" id="UP000580250">
    <property type="component" value="Unassembled WGS sequence"/>
</dbReference>
<evidence type="ECO:0000313" key="1">
    <source>
        <dbReference type="EMBL" id="CAD2131369.1"/>
    </source>
</evidence>
<sequence>MEQKNFIHFVGNCRSNVQLAAQVHEEYSGRLRIYSDIFKCLERNKKVEFRRFVLDVLNEFLLTSENLHEFVFLVKLALVSPEIIIPYADEIVQIVLDSQLSPILTLLSQTPSFGLAMSNNLQLQNMITRILERANTNSLFRIIEFIGSFLNV</sequence>
<name>A0A6V7TR39_MELEN</name>
<comment type="caution">
    <text evidence="1">The sequence shown here is derived from an EMBL/GenBank/DDBJ whole genome shotgun (WGS) entry which is preliminary data.</text>
</comment>